<dbReference type="NCBIfam" id="TIGR01640">
    <property type="entry name" value="F_box_assoc_1"/>
    <property type="match status" value="1"/>
</dbReference>
<dbReference type="Proteomes" id="UP001237642">
    <property type="component" value="Unassembled WGS sequence"/>
</dbReference>
<comment type="caution">
    <text evidence="2">The sequence shown here is derived from an EMBL/GenBank/DDBJ whole genome shotgun (WGS) entry which is preliminary data.</text>
</comment>
<evidence type="ECO:0000313" key="2">
    <source>
        <dbReference type="EMBL" id="KAK1377365.1"/>
    </source>
</evidence>
<organism evidence="2 3">
    <name type="scientific">Heracleum sosnowskyi</name>
    <dbReference type="NCBI Taxonomy" id="360622"/>
    <lineage>
        <taxon>Eukaryota</taxon>
        <taxon>Viridiplantae</taxon>
        <taxon>Streptophyta</taxon>
        <taxon>Embryophyta</taxon>
        <taxon>Tracheophyta</taxon>
        <taxon>Spermatophyta</taxon>
        <taxon>Magnoliopsida</taxon>
        <taxon>eudicotyledons</taxon>
        <taxon>Gunneridae</taxon>
        <taxon>Pentapetalae</taxon>
        <taxon>asterids</taxon>
        <taxon>campanulids</taxon>
        <taxon>Apiales</taxon>
        <taxon>Apiaceae</taxon>
        <taxon>Apioideae</taxon>
        <taxon>apioid superclade</taxon>
        <taxon>Tordylieae</taxon>
        <taxon>Tordyliinae</taxon>
        <taxon>Heracleum</taxon>
    </lineage>
</organism>
<dbReference type="Gene3D" id="1.20.1280.50">
    <property type="match status" value="1"/>
</dbReference>
<dbReference type="InterPro" id="IPR050796">
    <property type="entry name" value="SCF_F-box_component"/>
</dbReference>
<dbReference type="PROSITE" id="PS50181">
    <property type="entry name" value="FBOX"/>
    <property type="match status" value="1"/>
</dbReference>
<evidence type="ECO:0000259" key="1">
    <source>
        <dbReference type="PROSITE" id="PS50181"/>
    </source>
</evidence>
<dbReference type="EMBL" id="JAUIZM010000007">
    <property type="protein sequence ID" value="KAK1377365.1"/>
    <property type="molecule type" value="Genomic_DNA"/>
</dbReference>
<dbReference type="AlphaFoldDB" id="A0AAD8I4H2"/>
<dbReference type="SMART" id="SM00256">
    <property type="entry name" value="FBOX"/>
    <property type="match status" value="1"/>
</dbReference>
<dbReference type="PANTHER" id="PTHR31672">
    <property type="entry name" value="BNACNNG10540D PROTEIN"/>
    <property type="match status" value="1"/>
</dbReference>
<proteinExistence type="predicted"/>
<evidence type="ECO:0000313" key="3">
    <source>
        <dbReference type="Proteomes" id="UP001237642"/>
    </source>
</evidence>
<dbReference type="Pfam" id="PF00646">
    <property type="entry name" value="F-box"/>
    <property type="match status" value="1"/>
</dbReference>
<feature type="domain" description="F-box" evidence="1">
    <location>
        <begin position="92"/>
        <end position="142"/>
    </location>
</feature>
<gene>
    <name evidence="2" type="ORF">POM88_033558</name>
</gene>
<sequence>MPGETTSKPTDAYEFDDDELQLESDNSAEHQLGNVAERSTTTEYYEDESASNDTIHQVSPVADENLEEINTEEQQEVRRSVVEETERKVNLSMSAGNLPEELLEEIFFRVPARYLFGLRLICKSWNALITNPQFASAHFDHNNTHQILFTAYCHLLCRKSLSSFCLNQEPDSLFNITCTRPPRERLDNLKNPNFREFFKYCLFAGSINGIICLSSSFYRCVAFWNPSINHWKVISCPPVRIADKIAYTSISLAFDALTNDYKIIRLVPLHTNSLPKSRIEIYSSNQDSWNIDTTISFSTTRLNSSVIVKGVPYWSRNYLEKGDCHRYQSNFIAAIDPHTGLFKKIKYPSFIKKNSFTNTRHVLLGIKCILLPPTLLKNKNMCILRCFEDAGKTVVVGWDKDDRSSFLYDPKTDSLCHSIGMGAFRPKWGECYHHADSLFSINGMEPILEEEDNATVYSVFTALSARDKKHTTVA</sequence>
<name>A0AAD8I4H2_9APIA</name>
<keyword evidence="3" id="KW-1185">Reference proteome</keyword>
<dbReference type="InterPro" id="IPR036047">
    <property type="entry name" value="F-box-like_dom_sf"/>
</dbReference>
<dbReference type="Pfam" id="PF07734">
    <property type="entry name" value="FBA_1"/>
    <property type="match status" value="1"/>
</dbReference>
<reference evidence="2" key="1">
    <citation type="submission" date="2023-02" db="EMBL/GenBank/DDBJ databases">
        <title>Genome of toxic invasive species Heracleum sosnowskyi carries increased number of genes despite the absence of recent whole-genome duplications.</title>
        <authorList>
            <person name="Schelkunov M."/>
            <person name="Shtratnikova V."/>
            <person name="Makarenko M."/>
            <person name="Klepikova A."/>
            <person name="Omelchenko D."/>
            <person name="Novikova G."/>
            <person name="Obukhova E."/>
            <person name="Bogdanov V."/>
            <person name="Penin A."/>
            <person name="Logacheva M."/>
        </authorList>
    </citation>
    <scope>NUCLEOTIDE SEQUENCE</scope>
    <source>
        <strain evidence="2">Hsosn_3</strain>
        <tissue evidence="2">Leaf</tissue>
    </source>
</reference>
<dbReference type="InterPro" id="IPR017451">
    <property type="entry name" value="F-box-assoc_interact_dom"/>
</dbReference>
<dbReference type="PANTHER" id="PTHR31672:SF13">
    <property type="entry name" value="F-BOX PROTEIN CPR30-LIKE"/>
    <property type="match status" value="1"/>
</dbReference>
<protein>
    <recommendedName>
        <fullName evidence="1">F-box domain-containing protein</fullName>
    </recommendedName>
</protein>
<dbReference type="CDD" id="cd22157">
    <property type="entry name" value="F-box_AtFBW1-like"/>
    <property type="match status" value="1"/>
</dbReference>
<dbReference type="SUPFAM" id="SSF81383">
    <property type="entry name" value="F-box domain"/>
    <property type="match status" value="1"/>
</dbReference>
<accession>A0AAD8I4H2</accession>
<dbReference type="InterPro" id="IPR006527">
    <property type="entry name" value="F-box-assoc_dom_typ1"/>
</dbReference>
<reference evidence="2" key="2">
    <citation type="submission" date="2023-05" db="EMBL/GenBank/DDBJ databases">
        <authorList>
            <person name="Schelkunov M.I."/>
        </authorList>
    </citation>
    <scope>NUCLEOTIDE SEQUENCE</scope>
    <source>
        <strain evidence="2">Hsosn_3</strain>
        <tissue evidence="2">Leaf</tissue>
    </source>
</reference>
<dbReference type="InterPro" id="IPR001810">
    <property type="entry name" value="F-box_dom"/>
</dbReference>